<protein>
    <recommendedName>
        <fullName evidence="4">F-box domain-containing protein</fullName>
    </recommendedName>
</protein>
<evidence type="ECO:0008006" key="4">
    <source>
        <dbReference type="Google" id="ProtNLM"/>
    </source>
</evidence>
<comment type="caution">
    <text evidence="2">The sequence shown here is derived from an EMBL/GenBank/DDBJ whole genome shotgun (WGS) entry which is preliminary data.</text>
</comment>
<name>A0ABR3PT98_9TREE</name>
<keyword evidence="3" id="KW-1185">Reference proteome</keyword>
<reference evidence="2 3" key="1">
    <citation type="submission" date="2023-08" db="EMBL/GenBank/DDBJ databases">
        <title>Annotated Genome Sequence of Vanrija albida AlHP1.</title>
        <authorList>
            <person name="Herzog R."/>
        </authorList>
    </citation>
    <scope>NUCLEOTIDE SEQUENCE [LARGE SCALE GENOMIC DNA]</scope>
    <source>
        <strain evidence="2 3">AlHP1</strain>
    </source>
</reference>
<evidence type="ECO:0000313" key="3">
    <source>
        <dbReference type="Proteomes" id="UP001565368"/>
    </source>
</evidence>
<dbReference type="GeneID" id="95990348"/>
<dbReference type="EMBL" id="JBBXJM010000007">
    <property type="protein sequence ID" value="KAL1405666.1"/>
    <property type="molecule type" value="Genomic_DNA"/>
</dbReference>
<accession>A0ABR3PT98</accession>
<evidence type="ECO:0000313" key="2">
    <source>
        <dbReference type="EMBL" id="KAL1405666.1"/>
    </source>
</evidence>
<gene>
    <name evidence="2" type="ORF">Q8F55_009305</name>
</gene>
<organism evidence="2 3">
    <name type="scientific">Vanrija albida</name>
    <dbReference type="NCBI Taxonomy" id="181172"/>
    <lineage>
        <taxon>Eukaryota</taxon>
        <taxon>Fungi</taxon>
        <taxon>Dikarya</taxon>
        <taxon>Basidiomycota</taxon>
        <taxon>Agaricomycotina</taxon>
        <taxon>Tremellomycetes</taxon>
        <taxon>Trichosporonales</taxon>
        <taxon>Trichosporonaceae</taxon>
        <taxon>Vanrija</taxon>
    </lineage>
</organism>
<evidence type="ECO:0000256" key="1">
    <source>
        <dbReference type="SAM" id="MobiDB-lite"/>
    </source>
</evidence>
<sequence>MSIADPDSHPEVPSRVPPRGPVLCPSALPHIFRQILEDPANYWDLHDLRGVCRGFRDVIDEIQCTHLVVCMRETILASSKVYWDDIWMFFELQGKATRMSFPYKEYVDAEGLPQYRGQEAHLPLHGSSIDMITCRVRYQANKHVDPDSDYCFHIPCLRALWEDDWDSDTWQHALGLIRKNTKTVLFINHGRRNEHRPRNENDGDRTRSAKVRRSQIAPDRLMSQVVVALASNPRYVRGDRSWFVNAIPRHHAGWCDSERTDLWDYRRMRVGGRWLSPALHANALLGAWVFIRGQFTNRWRSNTPRFRPSEDYPTATHIVQLFYAEPSPMPVDIYGLGLEGLLEAIARWPMVKWVVVGDEQLLDKLWIGQYAPGSAPVQERIQNAVATYSRHERQYGSKLAHPHDPDVLAARLQAIRFIPTAEYECRVNRETPFPEDFNNLPSFVIGHSAESNRFPFLWGSNLPPFQWGEYQWRKKQRAEGALLL</sequence>
<dbReference type="RefSeq" id="XP_069205610.1">
    <property type="nucleotide sequence ID" value="XM_069357673.1"/>
</dbReference>
<proteinExistence type="predicted"/>
<dbReference type="Proteomes" id="UP001565368">
    <property type="component" value="Unassembled WGS sequence"/>
</dbReference>
<feature type="compositionally biased region" description="Basic and acidic residues" evidence="1">
    <location>
        <begin position="196"/>
        <end position="207"/>
    </location>
</feature>
<feature type="region of interest" description="Disordered" evidence="1">
    <location>
        <begin position="191"/>
        <end position="213"/>
    </location>
</feature>